<name>A0A078A8N5_STYLE</name>
<sequence>MALQFNQSLYIKDNEVAFEKLFFDYEQQNQIRDKLTENAAAEFTIKEFTSQYASLLLQYNSQYLELRNNKEKLTETLTLVESQYYRRGEAFHYITPEATESTLVTTLNQALSLEGEPCIKLYIYVDEHFAFKTRAHNKGSNPVINLDIDIDLQRDLDHDDLNSTDKSDYENDDDKIFYTKIGKTEILIDKVLQNLLVQDELEDDILQSDGEDVFSTNSLGRLSSLNPDYRNLIQTKGKLSLTFRAELTDEWYPRVQKVKQQYLKETFEQIQQLRQIVDQKKSIILQAIEVLFYMQFDDDQGLVLDQLQMMLESSFDNMSASASNNILSHHPSMNAYQSNQSPNYEQQQAKPQPQQQQIASQKQSNYHQQSREPDLMSQRSFKQSDFARKSTTRGEVEEALASQRSSNRESRDQKKLIKQKNQQEIFSLEHLEVKPEKQRMCGCDSMCCIF</sequence>
<dbReference type="Proteomes" id="UP000039865">
    <property type="component" value="Unassembled WGS sequence"/>
</dbReference>
<evidence type="ECO:0000256" key="1">
    <source>
        <dbReference type="SAM" id="Coils"/>
    </source>
</evidence>
<organism evidence="3 4">
    <name type="scientific">Stylonychia lemnae</name>
    <name type="common">Ciliate</name>
    <dbReference type="NCBI Taxonomy" id="5949"/>
    <lineage>
        <taxon>Eukaryota</taxon>
        <taxon>Sar</taxon>
        <taxon>Alveolata</taxon>
        <taxon>Ciliophora</taxon>
        <taxon>Intramacronucleata</taxon>
        <taxon>Spirotrichea</taxon>
        <taxon>Stichotrichia</taxon>
        <taxon>Sporadotrichida</taxon>
        <taxon>Oxytrichidae</taxon>
        <taxon>Stylonychinae</taxon>
        <taxon>Stylonychia</taxon>
    </lineage>
</organism>
<dbReference type="EMBL" id="CCKQ01005883">
    <property type="protein sequence ID" value="CDW77156.1"/>
    <property type="molecule type" value="Genomic_DNA"/>
</dbReference>
<evidence type="ECO:0000313" key="3">
    <source>
        <dbReference type="EMBL" id="CDW77156.1"/>
    </source>
</evidence>
<protein>
    <submittedName>
        <fullName evidence="3">Uncharacterized protein</fullName>
    </submittedName>
</protein>
<dbReference type="InParanoid" id="A0A078A8N5"/>
<evidence type="ECO:0000256" key="2">
    <source>
        <dbReference type="SAM" id="MobiDB-lite"/>
    </source>
</evidence>
<feature type="compositionally biased region" description="Basic and acidic residues" evidence="2">
    <location>
        <begin position="406"/>
        <end position="415"/>
    </location>
</feature>
<evidence type="ECO:0000313" key="4">
    <source>
        <dbReference type="Proteomes" id="UP000039865"/>
    </source>
</evidence>
<feature type="compositionally biased region" description="Polar residues" evidence="2">
    <location>
        <begin position="334"/>
        <end position="345"/>
    </location>
</feature>
<feature type="compositionally biased region" description="Basic and acidic residues" evidence="2">
    <location>
        <begin position="385"/>
        <end position="396"/>
    </location>
</feature>
<dbReference type="AlphaFoldDB" id="A0A078A8N5"/>
<reference evidence="3 4" key="1">
    <citation type="submission" date="2014-06" db="EMBL/GenBank/DDBJ databases">
        <authorList>
            <person name="Swart Estienne"/>
        </authorList>
    </citation>
    <scope>NUCLEOTIDE SEQUENCE [LARGE SCALE GENOMIC DNA]</scope>
    <source>
        <strain evidence="3 4">130c</strain>
    </source>
</reference>
<gene>
    <name evidence="3" type="primary">Contig15043.g16025</name>
    <name evidence="3" type="ORF">STYLEM_6126</name>
</gene>
<feature type="region of interest" description="Disordered" evidence="2">
    <location>
        <begin position="322"/>
        <end position="419"/>
    </location>
</feature>
<keyword evidence="1" id="KW-0175">Coiled coil</keyword>
<accession>A0A078A8N5</accession>
<proteinExistence type="predicted"/>
<keyword evidence="4" id="KW-1185">Reference proteome</keyword>
<feature type="compositionally biased region" description="Low complexity" evidence="2">
    <location>
        <begin position="346"/>
        <end position="364"/>
    </location>
</feature>
<feature type="coiled-coil region" evidence="1">
    <location>
        <begin position="56"/>
        <end position="83"/>
    </location>
</feature>